<keyword evidence="6 8" id="KW-1133">Transmembrane helix</keyword>
<reference evidence="9 10" key="1">
    <citation type="submission" date="2018-06" db="EMBL/GenBank/DDBJ databases">
        <authorList>
            <consortium name="Pathogen Informatics"/>
            <person name="Doyle S."/>
        </authorList>
    </citation>
    <scope>NUCLEOTIDE SEQUENCE [LARGE SCALE GENOMIC DNA]</scope>
    <source>
        <strain evidence="9 10">NCTC10975</strain>
    </source>
</reference>
<dbReference type="PANTHER" id="PTHR33908">
    <property type="entry name" value="MANNOSYLTRANSFERASE YKCB-RELATED"/>
    <property type="match status" value="1"/>
</dbReference>
<dbReference type="Proteomes" id="UP000251485">
    <property type="component" value="Unassembled WGS sequence"/>
</dbReference>
<dbReference type="EMBL" id="UAUE01000025">
    <property type="protein sequence ID" value="SPY99577.1"/>
    <property type="molecule type" value="Genomic_DNA"/>
</dbReference>
<evidence type="ECO:0000256" key="2">
    <source>
        <dbReference type="ARBA" id="ARBA00022475"/>
    </source>
</evidence>
<proteinExistence type="predicted"/>
<organism evidence="9 10">
    <name type="scientific">Proteus mirabilis</name>
    <dbReference type="NCBI Taxonomy" id="584"/>
    <lineage>
        <taxon>Bacteria</taxon>
        <taxon>Pseudomonadati</taxon>
        <taxon>Pseudomonadota</taxon>
        <taxon>Gammaproteobacteria</taxon>
        <taxon>Enterobacterales</taxon>
        <taxon>Morganellaceae</taxon>
        <taxon>Proteus</taxon>
    </lineage>
</organism>
<evidence type="ECO:0000256" key="4">
    <source>
        <dbReference type="ARBA" id="ARBA00022679"/>
    </source>
</evidence>
<keyword evidence="5 8" id="KW-0812">Transmembrane</keyword>
<evidence type="ECO:0000256" key="5">
    <source>
        <dbReference type="ARBA" id="ARBA00022692"/>
    </source>
</evidence>
<comment type="subcellular location">
    <subcellularLocation>
        <location evidence="1">Cell membrane</location>
        <topology evidence="1">Multi-pass membrane protein</topology>
    </subcellularLocation>
</comment>
<feature type="transmembrane region" description="Helical" evidence="8">
    <location>
        <begin position="12"/>
        <end position="32"/>
    </location>
</feature>
<evidence type="ECO:0000256" key="1">
    <source>
        <dbReference type="ARBA" id="ARBA00004651"/>
    </source>
</evidence>
<dbReference type="AlphaFoldDB" id="A0A2X2BV41"/>
<protein>
    <submittedName>
        <fullName evidence="9">4-amino-4-deoxy-L-arabinose transferase</fullName>
        <ecNumber evidence="9">2.4.2.43</ecNumber>
    </submittedName>
</protein>
<dbReference type="GO" id="GO:0103015">
    <property type="term" value="F:4-amino-4-deoxy-L-arabinose transferase activity"/>
    <property type="evidence" value="ECO:0007669"/>
    <property type="project" value="UniProtKB-EC"/>
</dbReference>
<evidence type="ECO:0000256" key="3">
    <source>
        <dbReference type="ARBA" id="ARBA00022676"/>
    </source>
</evidence>
<evidence type="ECO:0000256" key="8">
    <source>
        <dbReference type="SAM" id="Phobius"/>
    </source>
</evidence>
<name>A0A2X2BV41_PROMI</name>
<sequence length="135" mass="16102">MNIAMTERYKWLLFFLFILLTYFIPLETRLLWQPDEIRYAEISREMLVSGNWSVPYLLDIRYFEKPVLGYWINCIAQWLFGESHFAVRIVVVTSTLLTGWLIYKAAMVVWRNSALAFNAMTVFFIFFSGISNRYL</sequence>
<dbReference type="EC" id="2.4.2.43" evidence="9"/>
<evidence type="ECO:0000256" key="7">
    <source>
        <dbReference type="ARBA" id="ARBA00023136"/>
    </source>
</evidence>
<keyword evidence="4 9" id="KW-0808">Transferase</keyword>
<dbReference type="GO" id="GO:0010041">
    <property type="term" value="P:response to iron(III) ion"/>
    <property type="evidence" value="ECO:0007669"/>
    <property type="project" value="TreeGrafter"/>
</dbReference>
<keyword evidence="7 8" id="KW-0472">Membrane</keyword>
<dbReference type="GO" id="GO:0009103">
    <property type="term" value="P:lipopolysaccharide biosynthetic process"/>
    <property type="evidence" value="ECO:0007669"/>
    <property type="project" value="TreeGrafter"/>
</dbReference>
<evidence type="ECO:0000313" key="9">
    <source>
        <dbReference type="EMBL" id="SPY99577.1"/>
    </source>
</evidence>
<dbReference type="InterPro" id="IPR050297">
    <property type="entry name" value="LipidA_mod_glycosyltrf_83"/>
</dbReference>
<dbReference type="PANTHER" id="PTHR33908:SF3">
    <property type="entry name" value="UNDECAPRENYL PHOSPHATE-ALPHA-4-AMINO-4-DEOXY-L-ARABINOSE ARABINOSYL TRANSFERASE"/>
    <property type="match status" value="1"/>
</dbReference>
<accession>A0A2X2BV41</accession>
<evidence type="ECO:0000313" key="10">
    <source>
        <dbReference type="Proteomes" id="UP000251485"/>
    </source>
</evidence>
<gene>
    <name evidence="9" type="primary">arnT_1</name>
    <name evidence="9" type="ORF">NCTC10975_03401</name>
</gene>
<dbReference type="GO" id="GO:0005886">
    <property type="term" value="C:plasma membrane"/>
    <property type="evidence" value="ECO:0007669"/>
    <property type="project" value="UniProtKB-SubCell"/>
</dbReference>
<evidence type="ECO:0000256" key="6">
    <source>
        <dbReference type="ARBA" id="ARBA00022989"/>
    </source>
</evidence>
<feature type="transmembrane region" description="Helical" evidence="8">
    <location>
        <begin position="115"/>
        <end position="134"/>
    </location>
</feature>
<keyword evidence="2" id="KW-1003">Cell membrane</keyword>
<feature type="transmembrane region" description="Helical" evidence="8">
    <location>
        <begin position="85"/>
        <end position="103"/>
    </location>
</feature>
<keyword evidence="3 9" id="KW-0328">Glycosyltransferase</keyword>